<evidence type="ECO:0000256" key="1">
    <source>
        <dbReference type="SAM" id="Phobius"/>
    </source>
</evidence>
<keyword evidence="3" id="KW-1185">Reference proteome</keyword>
<proteinExistence type="predicted"/>
<comment type="caution">
    <text evidence="2">The sequence shown here is derived from an EMBL/GenBank/DDBJ whole genome shotgun (WGS) entry which is preliminary data.</text>
</comment>
<evidence type="ECO:0000313" key="3">
    <source>
        <dbReference type="Proteomes" id="UP000593567"/>
    </source>
</evidence>
<dbReference type="EMBL" id="VXIV02002320">
    <property type="protein sequence ID" value="KAF6026226.1"/>
    <property type="molecule type" value="Genomic_DNA"/>
</dbReference>
<keyword evidence="1" id="KW-0472">Membrane</keyword>
<dbReference type="AlphaFoldDB" id="A0A7J7JLB3"/>
<feature type="transmembrane region" description="Helical" evidence="1">
    <location>
        <begin position="34"/>
        <end position="52"/>
    </location>
</feature>
<accession>A0A7J7JLB3</accession>
<protein>
    <submittedName>
        <fullName evidence="2">Uncharacterized protein</fullName>
    </submittedName>
</protein>
<keyword evidence="1" id="KW-1133">Transmembrane helix</keyword>
<organism evidence="2 3">
    <name type="scientific">Bugula neritina</name>
    <name type="common">Brown bryozoan</name>
    <name type="synonym">Sertularia neritina</name>
    <dbReference type="NCBI Taxonomy" id="10212"/>
    <lineage>
        <taxon>Eukaryota</taxon>
        <taxon>Metazoa</taxon>
        <taxon>Spiralia</taxon>
        <taxon>Lophotrochozoa</taxon>
        <taxon>Bryozoa</taxon>
        <taxon>Gymnolaemata</taxon>
        <taxon>Cheilostomatida</taxon>
        <taxon>Flustrina</taxon>
        <taxon>Buguloidea</taxon>
        <taxon>Bugulidae</taxon>
        <taxon>Bugula</taxon>
    </lineage>
</organism>
<dbReference type="Proteomes" id="UP000593567">
    <property type="component" value="Unassembled WGS sequence"/>
</dbReference>
<gene>
    <name evidence="2" type="ORF">EB796_015471</name>
</gene>
<keyword evidence="1" id="KW-0812">Transmembrane</keyword>
<name>A0A7J7JLB3_BUGNE</name>
<sequence>MKVLLDLQQESNLSNYKFARPNAYNIVSIANTTSINSLLTIDLVINIMFLLITQIAKYSGMQCQQFKACFHIYKLF</sequence>
<reference evidence="2" key="1">
    <citation type="submission" date="2020-06" db="EMBL/GenBank/DDBJ databases">
        <title>Draft genome of Bugula neritina, a colonial animal packing powerful symbionts and potential medicines.</title>
        <authorList>
            <person name="Rayko M."/>
        </authorList>
    </citation>
    <scope>NUCLEOTIDE SEQUENCE [LARGE SCALE GENOMIC DNA]</scope>
    <source>
        <strain evidence="2">Kwan_BN1</strain>
    </source>
</reference>
<evidence type="ECO:0000313" key="2">
    <source>
        <dbReference type="EMBL" id="KAF6026226.1"/>
    </source>
</evidence>